<dbReference type="InterPro" id="IPR036188">
    <property type="entry name" value="FAD/NAD-bd_sf"/>
</dbReference>
<keyword evidence="2" id="KW-0479">Metal-binding</keyword>
<dbReference type="EMBL" id="FXTK01000012">
    <property type="protein sequence ID" value="SMO81723.1"/>
    <property type="molecule type" value="Genomic_DNA"/>
</dbReference>
<evidence type="ECO:0000256" key="3">
    <source>
        <dbReference type="ARBA" id="ARBA00023002"/>
    </source>
</evidence>
<keyword evidence="5" id="KW-0411">Iron-sulfur</keyword>
<evidence type="ECO:0000256" key="4">
    <source>
        <dbReference type="ARBA" id="ARBA00023004"/>
    </source>
</evidence>
<gene>
    <name evidence="6" type="ORF">SAMN06265221_11290</name>
</gene>
<proteinExistence type="predicted"/>
<dbReference type="GO" id="GO:0046872">
    <property type="term" value="F:metal ion binding"/>
    <property type="evidence" value="ECO:0007669"/>
    <property type="project" value="UniProtKB-KW"/>
</dbReference>
<dbReference type="AlphaFoldDB" id="A0A521ECS7"/>
<evidence type="ECO:0000256" key="1">
    <source>
        <dbReference type="ARBA" id="ARBA00022485"/>
    </source>
</evidence>
<dbReference type="PANTHER" id="PTHR43498:SF1">
    <property type="entry name" value="COB--COM HETERODISULFIDE REDUCTASE IRON-SULFUR SUBUNIT A"/>
    <property type="match status" value="1"/>
</dbReference>
<organism evidence="6 7">
    <name type="scientific">Paracoccus laeviglucosivorans</name>
    <dbReference type="NCBI Taxonomy" id="1197861"/>
    <lineage>
        <taxon>Bacteria</taxon>
        <taxon>Pseudomonadati</taxon>
        <taxon>Pseudomonadota</taxon>
        <taxon>Alphaproteobacteria</taxon>
        <taxon>Rhodobacterales</taxon>
        <taxon>Paracoccaceae</taxon>
        <taxon>Paracoccus</taxon>
    </lineage>
</organism>
<dbReference type="SUPFAM" id="SSF51905">
    <property type="entry name" value="FAD/NAD(P)-binding domain"/>
    <property type="match status" value="1"/>
</dbReference>
<dbReference type="PANTHER" id="PTHR43498">
    <property type="entry name" value="FERREDOXIN:COB-COM HETERODISULFIDE REDUCTASE SUBUNIT A"/>
    <property type="match status" value="1"/>
</dbReference>
<evidence type="ECO:0000256" key="5">
    <source>
        <dbReference type="ARBA" id="ARBA00023014"/>
    </source>
</evidence>
<dbReference type="OrthoDB" id="9777740at2"/>
<dbReference type="Pfam" id="PF12831">
    <property type="entry name" value="FAD_oxidored"/>
    <property type="match status" value="1"/>
</dbReference>
<dbReference type="GO" id="GO:0016491">
    <property type="term" value="F:oxidoreductase activity"/>
    <property type="evidence" value="ECO:0007669"/>
    <property type="project" value="UniProtKB-KW"/>
</dbReference>
<accession>A0A521ECS7</accession>
<evidence type="ECO:0000256" key="2">
    <source>
        <dbReference type="ARBA" id="ARBA00022723"/>
    </source>
</evidence>
<keyword evidence="7" id="KW-1185">Reference proteome</keyword>
<reference evidence="6 7" key="1">
    <citation type="submission" date="2017-05" db="EMBL/GenBank/DDBJ databases">
        <authorList>
            <person name="Varghese N."/>
            <person name="Submissions S."/>
        </authorList>
    </citation>
    <scope>NUCLEOTIDE SEQUENCE [LARGE SCALE GENOMIC DNA]</scope>
    <source>
        <strain evidence="6 7">DSM 100094</strain>
    </source>
</reference>
<evidence type="ECO:0000313" key="6">
    <source>
        <dbReference type="EMBL" id="SMO81723.1"/>
    </source>
</evidence>
<dbReference type="RefSeq" id="WP_142663733.1">
    <property type="nucleotide sequence ID" value="NZ_FXTK01000012.1"/>
</dbReference>
<keyword evidence="4" id="KW-0408">Iron</keyword>
<protein>
    <submittedName>
        <fullName evidence="6">FAD dependent oxidoreductase</fullName>
    </submittedName>
</protein>
<dbReference type="InterPro" id="IPR039650">
    <property type="entry name" value="HdrA-like"/>
</dbReference>
<name>A0A521ECS7_9RHOB</name>
<keyword evidence="3" id="KW-0560">Oxidoreductase</keyword>
<evidence type="ECO:0000313" key="7">
    <source>
        <dbReference type="Proteomes" id="UP000319014"/>
    </source>
</evidence>
<sequence length="534" mass="60108">MPILRQNYDLVVYRATPAGIMAAITGARLKLRTLLVEPSSRVGGMMTSGLNAADILNDSLINGVALEFFRAVRDEYALPTLPARIESRIALKVFRAMLDESEVHLATERDIASVQRQDRRITAAVLSDGHRVTGRWWVDASYEGDLMAMGGIRHRLGREGRDEYDEGLAGRQPYRAMLPWTSRREIMPRRDGALLPFVQPPSWDAVGAADMQVQSYCIRPTLTNIAANRVPITAPPNFDFSRFELFRLLGRTIRNGRVAAKQIPMLGTTWKSAYFNLAALPNGKFDMNSGPAAPLNNPVLTQGWIEASPDRRRALNEEFRRYTQALLYFMQTDASVPQGVRDFMSDFGLPADEYETSGHLPPDVYVREGRRLQGQHVFRQQDVENGGASPEDALCEAKYHLDCKPVHWRANHSGTNVVREGMFFTLDAHRYSLPAWIVLPHPEDCGNFFSVCGVSATHVAFGSIRMEPTWMELGSAAAIMAHLADRRGCPVHDVQGRDVAKLRDERFFQWPAPRFLKVKLRDKMAVYYRRMAGS</sequence>
<dbReference type="Proteomes" id="UP000319014">
    <property type="component" value="Unassembled WGS sequence"/>
</dbReference>
<dbReference type="Gene3D" id="3.50.50.60">
    <property type="entry name" value="FAD/NAD(P)-binding domain"/>
    <property type="match status" value="1"/>
</dbReference>
<keyword evidence="1" id="KW-0004">4Fe-4S</keyword>
<dbReference type="GO" id="GO:0051539">
    <property type="term" value="F:4 iron, 4 sulfur cluster binding"/>
    <property type="evidence" value="ECO:0007669"/>
    <property type="project" value="UniProtKB-KW"/>
</dbReference>